<keyword evidence="1" id="KW-1133">Transmembrane helix</keyword>
<proteinExistence type="predicted"/>
<keyword evidence="3" id="KW-1185">Reference proteome</keyword>
<protein>
    <recommendedName>
        <fullName evidence="4">Transmembrane protein</fullName>
    </recommendedName>
</protein>
<evidence type="ECO:0000256" key="1">
    <source>
        <dbReference type="SAM" id="Phobius"/>
    </source>
</evidence>
<reference evidence="2 3" key="1">
    <citation type="submission" date="2016-03" db="EMBL/GenBank/DDBJ databases">
        <authorList>
            <person name="Ploux O."/>
        </authorList>
    </citation>
    <scope>NUCLEOTIDE SEQUENCE [LARGE SCALE GENOMIC DNA]</scope>
    <source>
        <strain evidence="2 3">R0</strain>
    </source>
</reference>
<keyword evidence="1" id="KW-0472">Membrane</keyword>
<evidence type="ECO:0000313" key="2">
    <source>
        <dbReference type="EMBL" id="KYG61577.1"/>
    </source>
</evidence>
<gene>
    <name evidence="2" type="ORF">AZI86_17895</name>
</gene>
<dbReference type="Proteomes" id="UP000075320">
    <property type="component" value="Unassembled WGS sequence"/>
</dbReference>
<dbReference type="AlphaFoldDB" id="A0A150WEP9"/>
<dbReference type="RefSeq" id="WP_061836659.1">
    <property type="nucleotide sequence ID" value="NZ_LUKE01000006.1"/>
</dbReference>
<organism evidence="2 3">
    <name type="scientific">Bdellovibrio bacteriovorus</name>
    <dbReference type="NCBI Taxonomy" id="959"/>
    <lineage>
        <taxon>Bacteria</taxon>
        <taxon>Pseudomonadati</taxon>
        <taxon>Bdellovibrionota</taxon>
        <taxon>Bdellovibrionia</taxon>
        <taxon>Bdellovibrionales</taxon>
        <taxon>Pseudobdellovibrionaceae</taxon>
        <taxon>Bdellovibrio</taxon>
    </lineage>
</organism>
<evidence type="ECO:0000313" key="3">
    <source>
        <dbReference type="Proteomes" id="UP000075320"/>
    </source>
</evidence>
<evidence type="ECO:0008006" key="4">
    <source>
        <dbReference type="Google" id="ProtNLM"/>
    </source>
</evidence>
<accession>A0A150WEP9</accession>
<keyword evidence="1" id="KW-0812">Transmembrane</keyword>
<sequence>MPKVNNVEYKSPNSTAFFGQKKETVATELKTAAGVMAGAWALKKFPKIAVFGLIGVGIIIGMTVKEVARSVDRFPRRRPEDLH</sequence>
<dbReference type="EMBL" id="LUKE01000006">
    <property type="protein sequence ID" value="KYG61577.1"/>
    <property type="molecule type" value="Genomic_DNA"/>
</dbReference>
<comment type="caution">
    <text evidence="2">The sequence shown here is derived from an EMBL/GenBank/DDBJ whole genome shotgun (WGS) entry which is preliminary data.</text>
</comment>
<name>A0A150WEP9_BDEBC</name>
<feature type="transmembrane region" description="Helical" evidence="1">
    <location>
        <begin position="48"/>
        <end position="68"/>
    </location>
</feature>